<dbReference type="AlphaFoldDB" id="L0E2A8"/>
<dbReference type="EC" id="2.1.1.207" evidence="6"/>
<dbReference type="InterPro" id="IPR001537">
    <property type="entry name" value="SpoU_MeTrfase"/>
</dbReference>
<comment type="function">
    <text evidence="6">Methylates the ribose at the nucleotide 34 wobble position in the two leucyl isoacceptors tRNA(Leu)(CmAA) and tRNA(Leu)(cmnm5UmAA). Catalyzes the methyl transfer from S-adenosyl-L-methionine to the 2'-OH of the wobble nucleotide.</text>
</comment>
<dbReference type="HOGENOM" id="CLU_110125_1_0_6"/>
<dbReference type="InterPro" id="IPR016914">
    <property type="entry name" value="TrmL"/>
</dbReference>
<evidence type="ECO:0000256" key="1">
    <source>
        <dbReference type="ARBA" id="ARBA00022490"/>
    </source>
</evidence>
<dbReference type="GO" id="GO:0141098">
    <property type="term" value="F:tRNA (cytidine(34)-2'-O)-methyltransferase activity"/>
    <property type="evidence" value="ECO:0007669"/>
    <property type="project" value="RHEA"/>
</dbReference>
<dbReference type="PANTHER" id="PTHR42971:SF1">
    <property type="entry name" value="TRNA (CYTIDINE(34)-2'-O)-METHYLTRANSFERASE"/>
    <property type="match status" value="1"/>
</dbReference>
<keyword evidence="1 6" id="KW-0963">Cytoplasm</keyword>
<dbReference type="GO" id="GO:0141102">
    <property type="term" value="F:tRNA (5-carboxymethylaminomethyluridine(34)-2'-O)-methyltransferase activity"/>
    <property type="evidence" value="ECO:0007669"/>
    <property type="project" value="RHEA"/>
</dbReference>
<comment type="similarity">
    <text evidence="6">Belongs to the class IV-like SAM-binding methyltransferase superfamily. RNA methyltransferase TrmH family. TrmL subfamily.</text>
</comment>
<feature type="domain" description="tRNA/rRNA methyltransferase SpoU type" evidence="8">
    <location>
        <begin position="2"/>
        <end position="141"/>
    </location>
</feature>
<dbReference type="PATRIC" id="fig|1255043.3.peg.3768"/>
<dbReference type="HAMAP" id="MF_01885">
    <property type="entry name" value="tRNA_methyltr_TrmL"/>
    <property type="match status" value="1"/>
</dbReference>
<evidence type="ECO:0000313" key="10">
    <source>
        <dbReference type="Proteomes" id="UP000010809"/>
    </source>
</evidence>
<dbReference type="OrthoDB" id="9789043at2"/>
<gene>
    <name evidence="9" type="primary">trmL [H]</name>
    <name evidence="6" type="synonym">trmL</name>
    <name evidence="9" type="ordered locus">TVNIR_3734</name>
</gene>
<dbReference type="GO" id="GO:0003723">
    <property type="term" value="F:RNA binding"/>
    <property type="evidence" value="ECO:0007669"/>
    <property type="project" value="InterPro"/>
</dbReference>
<feature type="binding site" evidence="6 7">
    <location>
        <position position="100"/>
    </location>
    <ligand>
        <name>S-adenosyl-L-methionine</name>
        <dbReference type="ChEBI" id="CHEBI:59789"/>
    </ligand>
</feature>
<comment type="catalytic activity">
    <reaction evidence="6">
        <text>5-carboxymethylaminomethyluridine(34) in tRNA(Leu) + S-adenosyl-L-methionine = 5-carboxymethylaminomethyl-2'-O-methyluridine(34) in tRNA(Leu) + S-adenosyl-L-homocysteine + H(+)</text>
        <dbReference type="Rhea" id="RHEA:43088"/>
        <dbReference type="Rhea" id="RHEA-COMP:10333"/>
        <dbReference type="Rhea" id="RHEA-COMP:10334"/>
        <dbReference type="ChEBI" id="CHEBI:15378"/>
        <dbReference type="ChEBI" id="CHEBI:57856"/>
        <dbReference type="ChEBI" id="CHEBI:59789"/>
        <dbReference type="ChEBI" id="CHEBI:74508"/>
        <dbReference type="ChEBI" id="CHEBI:74511"/>
        <dbReference type="EC" id="2.1.1.207"/>
    </reaction>
</comment>
<dbReference type="RefSeq" id="WP_015260454.1">
    <property type="nucleotide sequence ID" value="NC_019902.2"/>
</dbReference>
<protein>
    <recommendedName>
        <fullName evidence="6">tRNA (cytidine(34)-2'-O)-methyltransferase</fullName>
        <ecNumber evidence="6">2.1.1.207</ecNumber>
    </recommendedName>
    <alternativeName>
        <fullName evidence="6">tRNA (cytidine/uridine-2'-O-)-methyltransferase TrmL</fullName>
    </alternativeName>
</protein>
<dbReference type="SUPFAM" id="SSF75217">
    <property type="entry name" value="alpha/beta knot"/>
    <property type="match status" value="1"/>
</dbReference>
<comment type="catalytic activity">
    <reaction evidence="6">
        <text>cytidine(34) in tRNA + S-adenosyl-L-methionine = 2'-O-methylcytidine(34) in tRNA + S-adenosyl-L-homocysteine + H(+)</text>
        <dbReference type="Rhea" id="RHEA:43084"/>
        <dbReference type="Rhea" id="RHEA-COMP:10331"/>
        <dbReference type="Rhea" id="RHEA-COMP:10332"/>
        <dbReference type="ChEBI" id="CHEBI:15378"/>
        <dbReference type="ChEBI" id="CHEBI:57856"/>
        <dbReference type="ChEBI" id="CHEBI:59789"/>
        <dbReference type="ChEBI" id="CHEBI:74495"/>
        <dbReference type="ChEBI" id="CHEBI:82748"/>
        <dbReference type="EC" id="2.1.1.207"/>
    </reaction>
</comment>
<dbReference type="InterPro" id="IPR029026">
    <property type="entry name" value="tRNA_m1G_MTases_N"/>
</dbReference>
<evidence type="ECO:0000313" key="9">
    <source>
        <dbReference type="EMBL" id="AGA35362.1"/>
    </source>
</evidence>
<evidence type="ECO:0000256" key="5">
    <source>
        <dbReference type="ARBA" id="ARBA00022694"/>
    </source>
</evidence>
<feature type="binding site" evidence="6 7">
    <location>
        <position position="122"/>
    </location>
    <ligand>
        <name>S-adenosyl-L-methionine</name>
        <dbReference type="ChEBI" id="CHEBI:59789"/>
    </ligand>
</feature>
<accession>L0E2A8</accession>
<feature type="binding site" evidence="6 7">
    <location>
        <position position="130"/>
    </location>
    <ligand>
        <name>S-adenosyl-L-methionine</name>
        <dbReference type="ChEBI" id="CHEBI:59789"/>
    </ligand>
</feature>
<dbReference type="InterPro" id="IPR029028">
    <property type="entry name" value="Alpha/beta_knot_MTases"/>
</dbReference>
<organism evidence="9 10">
    <name type="scientific">Thioalkalivibrio nitratireducens (strain DSM 14787 / UNIQEM 213 / ALEN2)</name>
    <dbReference type="NCBI Taxonomy" id="1255043"/>
    <lineage>
        <taxon>Bacteria</taxon>
        <taxon>Pseudomonadati</taxon>
        <taxon>Pseudomonadota</taxon>
        <taxon>Gammaproteobacteria</taxon>
        <taxon>Chromatiales</taxon>
        <taxon>Ectothiorhodospiraceae</taxon>
        <taxon>Thioalkalivibrio</taxon>
    </lineage>
</organism>
<evidence type="ECO:0000259" key="8">
    <source>
        <dbReference type="Pfam" id="PF00588"/>
    </source>
</evidence>
<reference evidence="9" key="1">
    <citation type="submission" date="2015-12" db="EMBL/GenBank/DDBJ databases">
        <authorList>
            <person name="Tikhonova T.V."/>
            <person name="Pavlov A.R."/>
            <person name="Beletsky A.V."/>
            <person name="Mardanov A.V."/>
            <person name="Sorokin D.Y."/>
            <person name="Ravin N.V."/>
            <person name="Popov V.O."/>
        </authorList>
    </citation>
    <scope>NUCLEOTIDE SEQUENCE</scope>
    <source>
        <strain evidence="9">DSM 14787</strain>
    </source>
</reference>
<evidence type="ECO:0000256" key="6">
    <source>
        <dbReference type="HAMAP-Rule" id="MF_01885"/>
    </source>
</evidence>
<evidence type="ECO:0000256" key="2">
    <source>
        <dbReference type="ARBA" id="ARBA00022603"/>
    </source>
</evidence>
<dbReference type="STRING" id="1255043.TVNIR_3734"/>
<name>L0E2A8_THIND</name>
<dbReference type="Gene3D" id="3.40.1280.10">
    <property type="match status" value="1"/>
</dbReference>
<dbReference type="Proteomes" id="UP000010809">
    <property type="component" value="Chromosome"/>
</dbReference>
<dbReference type="KEGG" id="tni:TVNIR_3734"/>
<keyword evidence="2 6" id="KW-0489">Methyltransferase</keyword>
<keyword evidence="5 6" id="KW-0819">tRNA processing</keyword>
<proteinExistence type="inferred from homology"/>
<dbReference type="GO" id="GO:0005737">
    <property type="term" value="C:cytoplasm"/>
    <property type="evidence" value="ECO:0007669"/>
    <property type="project" value="UniProtKB-SubCell"/>
</dbReference>
<comment type="subcellular location">
    <subcellularLocation>
        <location evidence="6">Cytoplasm</location>
    </subcellularLocation>
</comment>
<evidence type="ECO:0000256" key="7">
    <source>
        <dbReference type="PIRSR" id="PIRSR029256-1"/>
    </source>
</evidence>
<keyword evidence="3 6" id="KW-0808">Transferase</keyword>
<feature type="binding site" evidence="6 7">
    <location>
        <position position="78"/>
    </location>
    <ligand>
        <name>S-adenosyl-L-methionine</name>
        <dbReference type="ChEBI" id="CHEBI:59789"/>
    </ligand>
</feature>
<dbReference type="PANTHER" id="PTHR42971">
    <property type="entry name" value="TRNA (CYTIDINE(34)-2'-O)-METHYLTRANSFERASE"/>
    <property type="match status" value="1"/>
</dbReference>
<evidence type="ECO:0000256" key="3">
    <source>
        <dbReference type="ARBA" id="ARBA00022679"/>
    </source>
</evidence>
<dbReference type="CDD" id="cd18094">
    <property type="entry name" value="SpoU-like_TrmL"/>
    <property type="match status" value="1"/>
</dbReference>
<comment type="subunit">
    <text evidence="6">Homodimer.</text>
</comment>
<evidence type="ECO:0000256" key="4">
    <source>
        <dbReference type="ARBA" id="ARBA00022691"/>
    </source>
</evidence>
<dbReference type="GO" id="GO:0002132">
    <property type="term" value="P:wobble position uridine ribose methylation"/>
    <property type="evidence" value="ECO:0007669"/>
    <property type="project" value="TreeGrafter"/>
</dbReference>
<dbReference type="FunFam" id="3.40.1280.10:FF:000002">
    <property type="entry name" value="Peptidylprolyl isomerase"/>
    <property type="match status" value="1"/>
</dbReference>
<keyword evidence="10" id="KW-1185">Reference proteome</keyword>
<dbReference type="PIRSF" id="PIRSF029256">
    <property type="entry name" value="SpoU_TrmH_prd"/>
    <property type="match status" value="1"/>
</dbReference>
<keyword evidence="4 6" id="KW-0949">S-adenosyl-L-methionine</keyword>
<dbReference type="GO" id="GO:0002131">
    <property type="term" value="P:wobble position cytosine ribose methylation"/>
    <property type="evidence" value="ECO:0007669"/>
    <property type="project" value="TreeGrafter"/>
</dbReference>
<dbReference type="eggNOG" id="COG0219">
    <property type="taxonomic scope" value="Bacteria"/>
</dbReference>
<dbReference type="Pfam" id="PF00588">
    <property type="entry name" value="SpoU_methylase"/>
    <property type="match status" value="1"/>
</dbReference>
<dbReference type="GO" id="GO:0042802">
    <property type="term" value="F:identical protein binding"/>
    <property type="evidence" value="ECO:0007669"/>
    <property type="project" value="UniProtKB-ARBA"/>
</dbReference>
<dbReference type="EMBL" id="CP003989">
    <property type="protein sequence ID" value="AGA35362.1"/>
    <property type="molecule type" value="Genomic_DNA"/>
</dbReference>
<sequence length="154" mass="17140">MLHIVLFEPEIPPNTGNIIRLAANTGAQLHLIHPLGFALDERRLRRAGLDYREFTAVHEYQSLAACLSAGALTRLFALTTHARRRHDTPAFASGDGFLFGPETRGLPEPVLARFPDERRLRIPMRAQSRSLNLSNAVAVVVFEAWRQLGFTGSV</sequence>